<keyword evidence="4" id="KW-1185">Reference proteome</keyword>
<dbReference type="Pfam" id="PF21941">
    <property type="entry name" value="SMEK_N"/>
    <property type="match status" value="1"/>
</dbReference>
<dbReference type="RefSeq" id="WP_186889922.1">
    <property type="nucleotide sequence ID" value="NZ_JACOFU010000002.1"/>
</dbReference>
<dbReference type="EMBL" id="JACOFU010000002">
    <property type="protein sequence ID" value="MBC3830877.1"/>
    <property type="molecule type" value="Genomic_DNA"/>
</dbReference>
<dbReference type="NCBIfam" id="NF033859">
    <property type="entry name" value="SMEK_N"/>
    <property type="match status" value="1"/>
</dbReference>
<gene>
    <name evidence="3" type="ORF">H8K33_05110</name>
</gene>
<proteinExistence type="predicted"/>
<sequence>MNRSSYWNLCEEKLSILCTRVELRGKLNILDFHLHAEDFYSNFLNVLFGYSLKNINQIAQNAAGIDLVDSQNLLILQVSSTATKSKIESALGKDLAAYAGYNFKFISISKDASDLRKQTFLNPHGLIFSPANDIYDVKTILSYILHLKIEKQREIYDFLKQELKSDQDLPLVETNLAEIINILAKENLVDCKNDSFSKAFEVDQKITFNNLAAAATLIEDYKLLHPKIDKIYSIFDTSGQNKSNSVLNWLRQSYIKLSMQISGDELFFEIVEQAIKTIKGSSNYADIPLEELTMCVNALAVDAFIRCKIFKVPQGLSDAIA</sequence>
<dbReference type="Pfam" id="PF20275">
    <property type="entry name" value="CTD10"/>
    <property type="match status" value="1"/>
</dbReference>
<feature type="domain" description="SMEK" evidence="2">
    <location>
        <begin position="11"/>
        <end position="144"/>
    </location>
</feature>
<dbReference type="Proteomes" id="UP000643610">
    <property type="component" value="Unassembled WGS sequence"/>
</dbReference>
<name>A0ABR6XMZ8_9BURK</name>
<reference evidence="3 4" key="1">
    <citation type="submission" date="2020-08" db="EMBL/GenBank/DDBJ databases">
        <title>Novel species isolated from subtropical streams in China.</title>
        <authorList>
            <person name="Lu H."/>
        </authorList>
    </citation>
    <scope>NUCLEOTIDE SEQUENCE [LARGE SCALE GENOMIC DNA]</scope>
    <source>
        <strain evidence="3 4">KCTC 52442</strain>
    </source>
</reference>
<evidence type="ECO:0000313" key="3">
    <source>
        <dbReference type="EMBL" id="MBC3830877.1"/>
    </source>
</evidence>
<evidence type="ECO:0000313" key="4">
    <source>
        <dbReference type="Proteomes" id="UP000643610"/>
    </source>
</evidence>
<evidence type="ECO:0000259" key="2">
    <source>
        <dbReference type="Pfam" id="PF21941"/>
    </source>
</evidence>
<dbReference type="InterPro" id="IPR046919">
    <property type="entry name" value="ABC-3C_CTD10"/>
</dbReference>
<comment type="caution">
    <text evidence="3">The sequence shown here is derived from an EMBL/GenBank/DDBJ whole genome shotgun (WGS) entry which is preliminary data.</text>
</comment>
<evidence type="ECO:0000259" key="1">
    <source>
        <dbReference type="Pfam" id="PF20275"/>
    </source>
</evidence>
<feature type="domain" description="ABC-three component systems C-terminal" evidence="1">
    <location>
        <begin position="175"/>
        <end position="311"/>
    </location>
</feature>
<dbReference type="InterPro" id="IPR047740">
    <property type="entry name" value="SMEK_dom"/>
</dbReference>
<organism evidence="3 4">
    <name type="scientific">Undibacterium amnicola</name>
    <dbReference type="NCBI Taxonomy" id="1834038"/>
    <lineage>
        <taxon>Bacteria</taxon>
        <taxon>Pseudomonadati</taxon>
        <taxon>Pseudomonadota</taxon>
        <taxon>Betaproteobacteria</taxon>
        <taxon>Burkholderiales</taxon>
        <taxon>Oxalobacteraceae</taxon>
        <taxon>Undibacterium</taxon>
    </lineage>
</organism>
<accession>A0ABR6XMZ8</accession>
<protein>
    <submittedName>
        <fullName evidence="3">SMEK domain-containing protein</fullName>
    </submittedName>
</protein>